<dbReference type="RefSeq" id="WP_073343875.1">
    <property type="nucleotide sequence ID" value="NZ_FQVH01000017.1"/>
</dbReference>
<accession>A0A1M5AJ69</accession>
<dbReference type="Proteomes" id="UP000184088">
    <property type="component" value="Unassembled WGS sequence"/>
</dbReference>
<proteinExistence type="predicted"/>
<keyword evidence="2" id="KW-1185">Reference proteome</keyword>
<reference evidence="1 2" key="1">
    <citation type="submission" date="2016-11" db="EMBL/GenBank/DDBJ databases">
        <authorList>
            <person name="Jaros S."/>
            <person name="Januszkiewicz K."/>
            <person name="Wedrychowicz H."/>
        </authorList>
    </citation>
    <scope>NUCLEOTIDE SEQUENCE [LARGE SCALE GENOMIC DNA]</scope>
    <source>
        <strain evidence="1 2">DSM 17918</strain>
    </source>
</reference>
<evidence type="ECO:0008006" key="3">
    <source>
        <dbReference type="Google" id="ProtNLM"/>
    </source>
</evidence>
<dbReference type="AlphaFoldDB" id="A0A1M5AJ69"/>
<organism evidence="1 2">
    <name type="scientific">Caldanaerobius fijiensis DSM 17918</name>
    <dbReference type="NCBI Taxonomy" id="1121256"/>
    <lineage>
        <taxon>Bacteria</taxon>
        <taxon>Bacillati</taxon>
        <taxon>Bacillota</taxon>
        <taxon>Clostridia</taxon>
        <taxon>Thermoanaerobacterales</taxon>
        <taxon>Thermoanaerobacteraceae</taxon>
        <taxon>Caldanaerobius</taxon>
    </lineage>
</organism>
<dbReference type="STRING" id="1121256.SAMN02746089_01664"/>
<evidence type="ECO:0000313" key="1">
    <source>
        <dbReference type="EMBL" id="SHF30319.1"/>
    </source>
</evidence>
<sequence>MKVVNIGDKVINIEKVHRIIDRIFEMRSRGYSQQEIASRFNTDRTFISRLESLGEVRRGGNIAVIGFPIGNKAEIEQVLDKHGVGFKLLLSEKERWDFVLGLSGPELVNRVMDLIAEVRSYDVVIFLGSDKRSEIIEGILDNDVITVNIGPSPLTQDVYVEPSVIEELLNSIK</sequence>
<evidence type="ECO:0000313" key="2">
    <source>
        <dbReference type="Proteomes" id="UP000184088"/>
    </source>
</evidence>
<protein>
    <recommendedName>
        <fullName evidence="3">Transcriptional regulator</fullName>
    </recommendedName>
</protein>
<gene>
    <name evidence="1" type="ORF">SAMN02746089_01664</name>
</gene>
<name>A0A1M5AJ69_9THEO</name>
<dbReference type="EMBL" id="FQVH01000017">
    <property type="protein sequence ID" value="SHF30319.1"/>
    <property type="molecule type" value="Genomic_DNA"/>
</dbReference>
<dbReference type="OrthoDB" id="1808039at2"/>